<feature type="transmembrane region" description="Helical" evidence="5">
    <location>
        <begin position="151"/>
        <end position="173"/>
    </location>
</feature>
<keyword evidence="3 5" id="KW-1133">Transmembrane helix</keyword>
<evidence type="ECO:0000256" key="2">
    <source>
        <dbReference type="ARBA" id="ARBA00022692"/>
    </source>
</evidence>
<dbReference type="InterPro" id="IPR036259">
    <property type="entry name" value="MFS_trans_sf"/>
</dbReference>
<gene>
    <name evidence="7" type="ORF">AA0117_g10094</name>
</gene>
<dbReference type="Pfam" id="PF07690">
    <property type="entry name" value="MFS_1"/>
    <property type="match status" value="1"/>
</dbReference>
<dbReference type="GO" id="GO:0022857">
    <property type="term" value="F:transmembrane transporter activity"/>
    <property type="evidence" value="ECO:0007669"/>
    <property type="project" value="InterPro"/>
</dbReference>
<evidence type="ECO:0000256" key="1">
    <source>
        <dbReference type="ARBA" id="ARBA00004141"/>
    </source>
</evidence>
<dbReference type="SUPFAM" id="SSF103473">
    <property type="entry name" value="MFS general substrate transporter"/>
    <property type="match status" value="1"/>
</dbReference>
<dbReference type="EMBL" id="PDXD01000037">
    <property type="protein sequence ID" value="RYN70827.1"/>
    <property type="molecule type" value="Genomic_DNA"/>
</dbReference>
<feature type="transmembrane region" description="Helical" evidence="5">
    <location>
        <begin position="277"/>
        <end position="294"/>
    </location>
</feature>
<evidence type="ECO:0000259" key="6">
    <source>
        <dbReference type="PROSITE" id="PS50850"/>
    </source>
</evidence>
<dbReference type="PROSITE" id="PS50850">
    <property type="entry name" value="MFS"/>
    <property type="match status" value="1"/>
</dbReference>
<keyword evidence="2 5" id="KW-0812">Transmembrane</keyword>
<organism evidence="7 8">
    <name type="scientific">Alternaria alternata</name>
    <name type="common">Alternaria rot fungus</name>
    <name type="synonym">Torula alternata</name>
    <dbReference type="NCBI Taxonomy" id="5599"/>
    <lineage>
        <taxon>Eukaryota</taxon>
        <taxon>Fungi</taxon>
        <taxon>Dikarya</taxon>
        <taxon>Ascomycota</taxon>
        <taxon>Pezizomycotina</taxon>
        <taxon>Dothideomycetes</taxon>
        <taxon>Pleosporomycetidae</taxon>
        <taxon>Pleosporales</taxon>
        <taxon>Pleosporineae</taxon>
        <taxon>Pleosporaceae</taxon>
        <taxon>Alternaria</taxon>
        <taxon>Alternaria sect. Alternaria</taxon>
        <taxon>Alternaria alternata complex</taxon>
    </lineage>
</organism>
<protein>
    <submittedName>
        <fullName evidence="7">Siderophore iron transporter</fullName>
    </submittedName>
</protein>
<evidence type="ECO:0000256" key="3">
    <source>
        <dbReference type="ARBA" id="ARBA00022989"/>
    </source>
</evidence>
<dbReference type="AlphaFoldDB" id="A0A4V1WQL3"/>
<dbReference type="InterPro" id="IPR020846">
    <property type="entry name" value="MFS_dom"/>
</dbReference>
<dbReference type="InterPro" id="IPR011701">
    <property type="entry name" value="MFS"/>
</dbReference>
<proteinExistence type="predicted"/>
<dbReference type="PANTHER" id="PTHR23501">
    <property type="entry name" value="MAJOR FACILITATOR SUPERFAMILY"/>
    <property type="match status" value="1"/>
</dbReference>
<name>A0A4V1WQL3_ALTAL</name>
<keyword evidence="4 5" id="KW-0472">Membrane</keyword>
<evidence type="ECO:0000313" key="8">
    <source>
        <dbReference type="Proteomes" id="UP000291422"/>
    </source>
</evidence>
<feature type="transmembrane region" description="Helical" evidence="5">
    <location>
        <begin position="479"/>
        <end position="501"/>
    </location>
</feature>
<feature type="transmembrane region" description="Helical" evidence="5">
    <location>
        <begin position="405"/>
        <end position="429"/>
    </location>
</feature>
<dbReference type="PANTHER" id="PTHR23501:SF3">
    <property type="entry name" value="MAJOR FACILITATOR SUPERFAMILY (MFS) PROFILE DOMAIN-CONTAINING PROTEIN"/>
    <property type="match status" value="1"/>
</dbReference>
<feature type="transmembrane region" description="Helical" evidence="5">
    <location>
        <begin position="86"/>
        <end position="108"/>
    </location>
</feature>
<dbReference type="Proteomes" id="UP000291422">
    <property type="component" value="Unassembled WGS sequence"/>
</dbReference>
<feature type="domain" description="Major facilitator superfamily (MFS) profile" evidence="6">
    <location>
        <begin position="1"/>
        <end position="506"/>
    </location>
</feature>
<feature type="transmembrane region" description="Helical" evidence="5">
    <location>
        <begin position="62"/>
        <end position="80"/>
    </location>
</feature>
<dbReference type="VEuPathDB" id="FungiDB:CC77DRAFT_1035523"/>
<comment type="caution">
    <text evidence="7">The sequence shown here is derived from an EMBL/GenBank/DDBJ whole genome shotgun (WGS) entry which is preliminary data.</text>
</comment>
<dbReference type="Gene3D" id="1.20.1250.20">
    <property type="entry name" value="MFS general substrate transporter like domains"/>
    <property type="match status" value="2"/>
</dbReference>
<sequence>MIWLIYFVETLLAGITLALVPYVTSAFSMHAFTPTVSILSNILGGAITLSIAKIIDIFGRPYGLLFCLITGSSGLVMMMVCDGIGTYAAAMVFHTLGNNGVQYILSVLIADTTKLENRALVQALMNSTSLITGWVAGPLAQAYLRGMGWRWAFGSFSALVPLVTLPLLGLLVVNHRKARKLGLIRVTKEDCERNPWELMIYYSREFNAVGLVLASTGIALFLLPFNLYALTGKVWSSPLTVGVILLGVLLLSAFAVWEKSFASLRCLPYRLLLDRTVFGACLLCACLFASYAVWNSYFGSYLQVVQGLSVEEASYVAQLYTVVSVLVAVSTGYMIHRTGHFKTTSLVVGFPLSLLGQGFMMYFRTSSNIGYIIMCFLFISISQGVLVVTDEIAMLAAGSHEHVAAMLAIVSIFGNIGGGIGMTIAAFIWSDIVPDRLVRYLPSEELPNLNKIFGEITTQLSYPMKSLTRLAIQHAYEDAMLRLLLASTAISVVGIIGPLTWRNINVKEVQQNKGHV</sequence>
<evidence type="ECO:0000313" key="7">
    <source>
        <dbReference type="EMBL" id="RYN70827.1"/>
    </source>
</evidence>
<dbReference type="GO" id="GO:0005886">
    <property type="term" value="C:plasma membrane"/>
    <property type="evidence" value="ECO:0007669"/>
    <property type="project" value="TreeGrafter"/>
</dbReference>
<feature type="transmembrane region" description="Helical" evidence="5">
    <location>
        <begin position="120"/>
        <end position="139"/>
    </location>
</feature>
<feature type="transmembrane region" description="Helical" evidence="5">
    <location>
        <begin position="314"/>
        <end position="334"/>
    </location>
</feature>
<feature type="transmembrane region" description="Helical" evidence="5">
    <location>
        <begin position="346"/>
        <end position="363"/>
    </location>
</feature>
<accession>A0A4V1WQL3</accession>
<feature type="transmembrane region" description="Helical" evidence="5">
    <location>
        <begin position="235"/>
        <end position="257"/>
    </location>
</feature>
<comment type="subcellular location">
    <subcellularLocation>
        <location evidence="1">Membrane</location>
        <topology evidence="1">Multi-pass membrane protein</topology>
    </subcellularLocation>
</comment>
<feature type="transmembrane region" description="Helical" evidence="5">
    <location>
        <begin position="369"/>
        <end position="393"/>
    </location>
</feature>
<reference evidence="8" key="1">
    <citation type="journal article" date="2019" name="bioRxiv">
        <title>Genomics, evolutionary history and diagnostics of the Alternaria alternata species group including apple and Asian pear pathotypes.</title>
        <authorList>
            <person name="Armitage A.D."/>
            <person name="Cockerton H.M."/>
            <person name="Sreenivasaprasad S."/>
            <person name="Woodhall J.W."/>
            <person name="Lane C.R."/>
            <person name="Harrison R.J."/>
            <person name="Clarkson J.P."/>
        </authorList>
    </citation>
    <scope>NUCLEOTIDE SEQUENCE [LARGE SCALE GENOMIC DNA]</scope>
    <source>
        <strain evidence="8">FERA 1177</strain>
    </source>
</reference>
<evidence type="ECO:0000256" key="4">
    <source>
        <dbReference type="ARBA" id="ARBA00023136"/>
    </source>
</evidence>
<feature type="transmembrane region" description="Helical" evidence="5">
    <location>
        <begin position="208"/>
        <end position="229"/>
    </location>
</feature>
<evidence type="ECO:0000256" key="5">
    <source>
        <dbReference type="SAM" id="Phobius"/>
    </source>
</evidence>
<feature type="transmembrane region" description="Helical" evidence="5">
    <location>
        <begin position="36"/>
        <end position="55"/>
    </location>
</feature>